<evidence type="ECO:0000256" key="3">
    <source>
        <dbReference type="ARBA" id="ARBA00022722"/>
    </source>
</evidence>
<comment type="caution">
    <text evidence="9">The sequence shown here is derived from an EMBL/GenBank/DDBJ whole genome shotgun (WGS) entry which is preliminary data.</text>
</comment>
<keyword evidence="10" id="KW-1185">Reference proteome</keyword>
<name>A0AAE3Z8X7_9ACTN</name>
<keyword evidence="6" id="KW-0460">Magnesium</keyword>
<keyword evidence="5" id="KW-0378">Hydrolase</keyword>
<evidence type="ECO:0000256" key="6">
    <source>
        <dbReference type="ARBA" id="ARBA00022842"/>
    </source>
</evidence>
<evidence type="ECO:0000256" key="7">
    <source>
        <dbReference type="ARBA" id="ARBA00038093"/>
    </source>
</evidence>
<accession>A0AAE3Z8X7</accession>
<dbReference type="Gene3D" id="3.40.50.1010">
    <property type="entry name" value="5'-nuclease"/>
    <property type="match status" value="1"/>
</dbReference>
<evidence type="ECO:0000256" key="4">
    <source>
        <dbReference type="ARBA" id="ARBA00022723"/>
    </source>
</evidence>
<dbReference type="GO" id="GO:0004518">
    <property type="term" value="F:nuclease activity"/>
    <property type="evidence" value="ECO:0007669"/>
    <property type="project" value="UniProtKB-KW"/>
</dbReference>
<dbReference type="PANTHER" id="PTHR33653">
    <property type="entry name" value="RIBONUCLEASE VAPC2"/>
    <property type="match status" value="1"/>
</dbReference>
<organism evidence="9 10">
    <name type="scientific">Haloactinomyces albus</name>
    <dbReference type="NCBI Taxonomy" id="1352928"/>
    <lineage>
        <taxon>Bacteria</taxon>
        <taxon>Bacillati</taxon>
        <taxon>Actinomycetota</taxon>
        <taxon>Actinomycetes</taxon>
        <taxon>Actinopolysporales</taxon>
        <taxon>Actinopolysporaceae</taxon>
        <taxon>Haloactinomyces</taxon>
    </lineage>
</organism>
<evidence type="ECO:0000313" key="10">
    <source>
        <dbReference type="Proteomes" id="UP001180845"/>
    </source>
</evidence>
<protein>
    <submittedName>
        <fullName evidence="9">Nucleic acid-binding protein</fullName>
    </submittedName>
</protein>
<comment type="cofactor">
    <cofactor evidence="1">
        <name>Mg(2+)</name>
        <dbReference type="ChEBI" id="CHEBI:18420"/>
    </cofactor>
</comment>
<dbReference type="InterPro" id="IPR050556">
    <property type="entry name" value="Type_II_TA_system_RNase"/>
</dbReference>
<evidence type="ECO:0000259" key="8">
    <source>
        <dbReference type="Pfam" id="PF01850"/>
    </source>
</evidence>
<sequence length="75" mass="8299">MRQVEIEQADFVRARGVQRALAAQGLKGRKVPDLVIAAAAERHALILVHYDQDFESIAQVTGQATEWIVERGSVD</sequence>
<evidence type="ECO:0000256" key="5">
    <source>
        <dbReference type="ARBA" id="ARBA00022801"/>
    </source>
</evidence>
<dbReference type="GO" id="GO:0046872">
    <property type="term" value="F:metal ion binding"/>
    <property type="evidence" value="ECO:0007669"/>
    <property type="project" value="UniProtKB-KW"/>
</dbReference>
<evidence type="ECO:0000256" key="2">
    <source>
        <dbReference type="ARBA" id="ARBA00022649"/>
    </source>
</evidence>
<evidence type="ECO:0000256" key="1">
    <source>
        <dbReference type="ARBA" id="ARBA00001946"/>
    </source>
</evidence>
<dbReference type="InterPro" id="IPR029060">
    <property type="entry name" value="PIN-like_dom_sf"/>
</dbReference>
<proteinExistence type="inferred from homology"/>
<dbReference type="GO" id="GO:0016787">
    <property type="term" value="F:hydrolase activity"/>
    <property type="evidence" value="ECO:0007669"/>
    <property type="project" value="UniProtKB-KW"/>
</dbReference>
<gene>
    <name evidence="9" type="ORF">JOF55_000682</name>
</gene>
<keyword evidence="2" id="KW-1277">Toxin-antitoxin system</keyword>
<comment type="similarity">
    <text evidence="7">Belongs to the PINc/VapC protein family.</text>
</comment>
<reference evidence="9" key="1">
    <citation type="submission" date="2023-07" db="EMBL/GenBank/DDBJ databases">
        <title>Sequencing the genomes of 1000 actinobacteria strains.</title>
        <authorList>
            <person name="Klenk H.-P."/>
        </authorList>
    </citation>
    <scope>NUCLEOTIDE SEQUENCE</scope>
    <source>
        <strain evidence="9">DSM 45977</strain>
    </source>
</reference>
<dbReference type="Pfam" id="PF01850">
    <property type="entry name" value="PIN"/>
    <property type="match status" value="1"/>
</dbReference>
<feature type="domain" description="PIN" evidence="8">
    <location>
        <begin position="4"/>
        <end position="58"/>
    </location>
</feature>
<dbReference type="PANTHER" id="PTHR33653:SF1">
    <property type="entry name" value="RIBONUCLEASE VAPC2"/>
    <property type="match status" value="1"/>
</dbReference>
<dbReference type="EMBL" id="JAVDXW010000001">
    <property type="protein sequence ID" value="MDR7300501.1"/>
    <property type="molecule type" value="Genomic_DNA"/>
</dbReference>
<dbReference type="SUPFAM" id="SSF88723">
    <property type="entry name" value="PIN domain-like"/>
    <property type="match status" value="1"/>
</dbReference>
<dbReference type="InterPro" id="IPR002716">
    <property type="entry name" value="PIN_dom"/>
</dbReference>
<evidence type="ECO:0000313" key="9">
    <source>
        <dbReference type="EMBL" id="MDR7300501.1"/>
    </source>
</evidence>
<dbReference type="Proteomes" id="UP001180845">
    <property type="component" value="Unassembled WGS sequence"/>
</dbReference>
<keyword evidence="3" id="KW-0540">Nuclease</keyword>
<keyword evidence="4" id="KW-0479">Metal-binding</keyword>
<dbReference type="AlphaFoldDB" id="A0AAE3Z8X7"/>